<dbReference type="GO" id="GO:0006167">
    <property type="term" value="P:AMP biosynthetic process"/>
    <property type="evidence" value="ECO:0007669"/>
    <property type="project" value="TreeGrafter"/>
</dbReference>
<dbReference type="GO" id="GO:0006754">
    <property type="term" value="P:ATP biosynthetic process"/>
    <property type="evidence" value="ECO:0007669"/>
    <property type="project" value="TreeGrafter"/>
</dbReference>
<keyword evidence="1 3" id="KW-0378">Hydrolase</keyword>
<dbReference type="Pfam" id="PF00293">
    <property type="entry name" value="NUDIX"/>
    <property type="match status" value="1"/>
</dbReference>
<evidence type="ECO:0000313" key="3">
    <source>
        <dbReference type="EMBL" id="GED99511.1"/>
    </source>
</evidence>
<organism evidence="3 4">
    <name type="scientific">Gordonia crocea</name>
    <dbReference type="NCBI Taxonomy" id="589162"/>
    <lineage>
        <taxon>Bacteria</taxon>
        <taxon>Bacillati</taxon>
        <taxon>Actinomycetota</taxon>
        <taxon>Actinomycetes</taxon>
        <taxon>Mycobacteriales</taxon>
        <taxon>Gordoniaceae</taxon>
        <taxon>Gordonia</taxon>
    </lineage>
</organism>
<accession>A0A7I9V2V8</accession>
<dbReference type="PROSITE" id="PS00893">
    <property type="entry name" value="NUDIX_BOX"/>
    <property type="match status" value="1"/>
</dbReference>
<evidence type="ECO:0000259" key="2">
    <source>
        <dbReference type="PROSITE" id="PS51462"/>
    </source>
</evidence>
<dbReference type="InterPro" id="IPR000086">
    <property type="entry name" value="NUDIX_hydrolase_dom"/>
</dbReference>
<dbReference type="AlphaFoldDB" id="A0A7I9V2V8"/>
<dbReference type="InterPro" id="IPR051325">
    <property type="entry name" value="Nudix_hydrolase_domain"/>
</dbReference>
<gene>
    <name evidence="3" type="ORF">nbrc107697_35500</name>
</gene>
<dbReference type="SUPFAM" id="SSF55811">
    <property type="entry name" value="Nudix"/>
    <property type="match status" value="1"/>
</dbReference>
<dbReference type="InterPro" id="IPR020084">
    <property type="entry name" value="NUDIX_hydrolase_CS"/>
</dbReference>
<dbReference type="PANTHER" id="PTHR21340">
    <property type="entry name" value="DIADENOSINE 5,5-P1,P4-TETRAPHOSPHATE PYROPHOSPHOHYDROLASE MUTT"/>
    <property type="match status" value="1"/>
</dbReference>
<evidence type="ECO:0000313" key="4">
    <source>
        <dbReference type="Proteomes" id="UP000444980"/>
    </source>
</evidence>
<dbReference type="Gene3D" id="3.90.79.10">
    <property type="entry name" value="Nucleoside Triphosphate Pyrophosphohydrolase"/>
    <property type="match status" value="1"/>
</dbReference>
<protein>
    <submittedName>
        <fullName evidence="3">NTP pyrophosphohydrolase</fullName>
    </submittedName>
</protein>
<comment type="caution">
    <text evidence="3">The sequence shown here is derived from an EMBL/GenBank/DDBJ whole genome shotgun (WGS) entry which is preliminary data.</text>
</comment>
<dbReference type="PROSITE" id="PS51462">
    <property type="entry name" value="NUDIX"/>
    <property type="match status" value="1"/>
</dbReference>
<dbReference type="PANTHER" id="PTHR21340:SF7">
    <property type="entry name" value="NUDIX HYDROLASE DOMAIN-CONTAINING PROTEIN"/>
    <property type="match status" value="1"/>
</dbReference>
<dbReference type="GO" id="GO:0004081">
    <property type="term" value="F:bis(5'-nucleosyl)-tetraphosphatase (asymmetrical) activity"/>
    <property type="evidence" value="ECO:0007669"/>
    <property type="project" value="TreeGrafter"/>
</dbReference>
<keyword evidence="4" id="KW-1185">Reference proteome</keyword>
<dbReference type="Proteomes" id="UP000444980">
    <property type="component" value="Unassembled WGS sequence"/>
</dbReference>
<name>A0A7I9V2V8_9ACTN</name>
<dbReference type="EMBL" id="BJOU01000019">
    <property type="protein sequence ID" value="GED99511.1"/>
    <property type="molecule type" value="Genomic_DNA"/>
</dbReference>
<sequence>MDFEPGSATVADTGAGAVGADQVVMASSLSWAPAGDNRRMASHSAGLLLYRAAADPGGFEVLLVHPGGPFWARKDAGAWSIPKGEYEAAEDPLAAARREFGEETGSPAPEGTEIDLGEAVQRGGKVVRAFALRGDLDAAAVVSNTFEMVWPPKSGQVREFPEVDRAEWFTAADAADKLNPAQAVFLDRLAETLG</sequence>
<reference evidence="4" key="1">
    <citation type="submission" date="2019-06" db="EMBL/GenBank/DDBJ databases">
        <title>Gordonia isolated from sludge of a wastewater treatment plant.</title>
        <authorList>
            <person name="Tamura T."/>
            <person name="Aoyama K."/>
            <person name="Kang Y."/>
            <person name="Saito S."/>
            <person name="Akiyama N."/>
            <person name="Yazawa K."/>
            <person name="Gonoi T."/>
            <person name="Mikami Y."/>
        </authorList>
    </citation>
    <scope>NUCLEOTIDE SEQUENCE [LARGE SCALE GENOMIC DNA]</scope>
    <source>
        <strain evidence="4">NBRC 107697</strain>
    </source>
</reference>
<proteinExistence type="predicted"/>
<dbReference type="CDD" id="cd04662">
    <property type="entry name" value="NUDIX_Hydrolase"/>
    <property type="match status" value="1"/>
</dbReference>
<dbReference type="InterPro" id="IPR015797">
    <property type="entry name" value="NUDIX_hydrolase-like_dom_sf"/>
</dbReference>
<feature type="domain" description="Nudix hydrolase" evidence="2">
    <location>
        <begin position="40"/>
        <end position="191"/>
    </location>
</feature>
<evidence type="ECO:0000256" key="1">
    <source>
        <dbReference type="ARBA" id="ARBA00022801"/>
    </source>
</evidence>